<name>A0A5N6MAP3_9ASTR</name>
<protein>
    <submittedName>
        <fullName evidence="2">Uncharacterized protein</fullName>
    </submittedName>
</protein>
<evidence type="ECO:0000313" key="3">
    <source>
        <dbReference type="Proteomes" id="UP000326396"/>
    </source>
</evidence>
<accession>A0A5N6MAP3</accession>
<reference evidence="2 3" key="1">
    <citation type="submission" date="2019-05" db="EMBL/GenBank/DDBJ databases">
        <title>Mikania micrantha, genome provides insights into the molecular mechanism of rapid growth.</title>
        <authorList>
            <person name="Liu B."/>
        </authorList>
    </citation>
    <scope>NUCLEOTIDE SEQUENCE [LARGE SCALE GENOMIC DNA]</scope>
    <source>
        <strain evidence="2">NLD-2019</strain>
        <tissue evidence="2">Leaf</tissue>
    </source>
</reference>
<keyword evidence="3" id="KW-1185">Reference proteome</keyword>
<sequence length="80" mass="8426">MAGTGYKPGSGLGLQPARPGFQKSPGSTSAPNSYLSPIPITENGMLPADYVVEDPDSHFIYVCTKVDKISDLSDPLTVDI</sequence>
<organism evidence="2 3">
    <name type="scientific">Mikania micrantha</name>
    <name type="common">bitter vine</name>
    <dbReference type="NCBI Taxonomy" id="192012"/>
    <lineage>
        <taxon>Eukaryota</taxon>
        <taxon>Viridiplantae</taxon>
        <taxon>Streptophyta</taxon>
        <taxon>Embryophyta</taxon>
        <taxon>Tracheophyta</taxon>
        <taxon>Spermatophyta</taxon>
        <taxon>Magnoliopsida</taxon>
        <taxon>eudicotyledons</taxon>
        <taxon>Gunneridae</taxon>
        <taxon>Pentapetalae</taxon>
        <taxon>asterids</taxon>
        <taxon>campanulids</taxon>
        <taxon>Asterales</taxon>
        <taxon>Asteraceae</taxon>
        <taxon>Asteroideae</taxon>
        <taxon>Heliantheae alliance</taxon>
        <taxon>Eupatorieae</taxon>
        <taxon>Mikania</taxon>
    </lineage>
</organism>
<dbReference type="EMBL" id="SZYD01000016">
    <property type="protein sequence ID" value="KAD3336758.1"/>
    <property type="molecule type" value="Genomic_DNA"/>
</dbReference>
<feature type="compositionally biased region" description="Polar residues" evidence="1">
    <location>
        <begin position="24"/>
        <end position="35"/>
    </location>
</feature>
<dbReference type="AlphaFoldDB" id="A0A5N6MAP3"/>
<gene>
    <name evidence="2" type="ORF">E3N88_32277</name>
</gene>
<dbReference type="OrthoDB" id="411785at2759"/>
<dbReference type="Proteomes" id="UP000326396">
    <property type="component" value="Linkage Group LG6"/>
</dbReference>
<evidence type="ECO:0000256" key="1">
    <source>
        <dbReference type="SAM" id="MobiDB-lite"/>
    </source>
</evidence>
<proteinExistence type="predicted"/>
<comment type="caution">
    <text evidence="2">The sequence shown here is derived from an EMBL/GenBank/DDBJ whole genome shotgun (WGS) entry which is preliminary data.</text>
</comment>
<evidence type="ECO:0000313" key="2">
    <source>
        <dbReference type="EMBL" id="KAD3336758.1"/>
    </source>
</evidence>
<feature type="compositionally biased region" description="Gly residues" evidence="1">
    <location>
        <begin position="1"/>
        <end position="12"/>
    </location>
</feature>
<feature type="region of interest" description="Disordered" evidence="1">
    <location>
        <begin position="1"/>
        <end position="35"/>
    </location>
</feature>